<reference evidence="2" key="1">
    <citation type="submission" date="2018-10" db="EMBL/GenBank/DDBJ databases">
        <title>Hidden diversity of soil giant viruses.</title>
        <authorList>
            <person name="Schulz F."/>
            <person name="Alteio L."/>
            <person name="Goudeau D."/>
            <person name="Ryan E.M."/>
            <person name="Malmstrom R.R."/>
            <person name="Blanchard J."/>
            <person name="Woyke T."/>
        </authorList>
    </citation>
    <scope>NUCLEOTIDE SEQUENCE</scope>
    <source>
        <strain evidence="2">FNV1</strain>
    </source>
</reference>
<feature type="region of interest" description="Disordered" evidence="1">
    <location>
        <begin position="932"/>
        <end position="953"/>
    </location>
</feature>
<protein>
    <submittedName>
        <fullName evidence="2">Early transcription factor VETF large subunit</fullName>
    </submittedName>
</protein>
<evidence type="ECO:0000256" key="1">
    <source>
        <dbReference type="SAM" id="MobiDB-lite"/>
    </source>
</evidence>
<accession>A0A3G4ZW53</accession>
<gene>
    <name evidence="2" type="ORF">Faunusvirus3_7</name>
</gene>
<proteinExistence type="predicted"/>
<dbReference type="EMBL" id="MK072134">
    <property type="protein sequence ID" value="AYV79127.1"/>
    <property type="molecule type" value="Genomic_DNA"/>
</dbReference>
<organism evidence="2">
    <name type="scientific">Faunusvirus sp</name>
    <dbReference type="NCBI Taxonomy" id="2487766"/>
    <lineage>
        <taxon>Viruses</taxon>
        <taxon>Varidnaviria</taxon>
        <taxon>Bamfordvirae</taxon>
        <taxon>Nucleocytoviricota</taxon>
        <taxon>Megaviricetes</taxon>
        <taxon>Imitervirales</taxon>
        <taxon>Mimiviridae</taxon>
    </lineage>
</organism>
<evidence type="ECO:0000313" key="2">
    <source>
        <dbReference type="EMBL" id="AYV79127.1"/>
    </source>
</evidence>
<sequence>MDDPIKMIFKYKNSNKRIQYNLYIFVGNLMSQEITNILKKIEDLNLFDTLMKTDIADIKQLEKTYGVNWYTKFFISYHIESTFNNIIKTTRKNDVITKFGDEWYNTHVDINKIRQRSLYSFNYNFKKEREDKDKRLKREKQAVEVTELDVYNDFTTAKATVESKTKHVDTASKMGGVGPPPEVDEYVSDEKFPDEPEINDEVIEDRMEAPEEPEPEMDDDEIDEVDLDELEQMYKTARSADVDVDEDLSTTTKMIRDILPDEETTTSKRESLVQFDESNMGNMYDEHLKNVVKKHYVFHQYLFKDDTIKTVKQKVCASVINNSNIIGDINHISYIMPSRQYMWCEYLYKDNNVDYKRDKVMIGQKWIKRNDLLNIDIEPNENLRVYENLRENLKYLKDNIKKYGHKIKYEDDEFNVLYDYIDFMTLNEIYMIDIYNELGTNYSAPLENLKNIYDVYIKIYFASISFDEFKHIIDYVNVNNKDIKTRKIEINKMHVIYDTIYNDLLLENEIVKTVETTKKSPNLYKDIFKENFVTQSTIHVPLEYITIIKTRNDSKLDLFRIFDNYLLDDKFPFLQYQAPDGQLVFKFMSTTAMTTTIDKDVIKARWFENAPYGISFKVKVDQKGDVTNKYISIQLSENGKMEYKAQWKEEDMATIEDIYKTHDYVRHLLSKINTENTKIQFKLPTNADFKFAFINSIQQLVLPEKFIINHNDLSDFSRYFFPYIALVIEPRKRQSKIKTRETDTSKYGTYLRYKRISKFENKAKIEHRIWYFLRNYEYNEKLLALEIGKQFNITEKEAMEHIKAVIDKYFNFKHARKVLKKFENIPKYKPPGISINIQGKLRNNYKMRIEGARNKDQLDRMITFMNILIYLYMDTYLYKNKDRQAMKDKLKQLHHIAKRRNKVEEIIQVEEEVKTVKHMAKLDSARIGFKPKKGESGWPRACQNSGTEHKRRPQQYTNDQIADLIKAGYALNTKTNQYEKKVTVKKNGKKEHIVRAIKLDSFDNKASIYYTCNVEENKNHMYVGFLSRASNPFGHCMPCCFKKDQLYSKNKEKKNFYLKCLGQLEEKKLVTKKTIGDKLYILQDTNKIQEGRFGFLPKYLDVFMNHFLGKKKVIKNHYLLNTENGYFFKYGLKQDVHPFLTCFGSCYDISAADVKQRLIDALNADKHDTMFTSLNNGDIKTQFGTREKFIKFIMVNDLLDIDIFADFVGIPGIFSEKGVNIIAFEKRTQIITEELEKQKLKEDYFILCRNSENRFMLTDPERDNVIILKEDDKYYPVFIVQKNEVGQASKTIGLNKTYKYDKDKKNIIKHILQYYDISCNQQMIDVTVNSNMITKMIYIYLMGLKQPEYKPKCQVIDLRNKCKYIVTVNDTIIPVIPSGTVYNLPIIYNIDNIIADFYGSMDKLMALSQHIENIKPSGINYDYITNDETMTVSAILIDKLRYLPVKTSIITKSELNSYTDKLGLSNFITQSTPLYDIIDKDIEKGVDNVAVDNRTQSMTREKYDNESYELFRLELSEYLSNDEKAKNKLIKVINNAKINKNEKRVEIRKILYKIVNKEINELYNSIYKIQETGEVEEERDIFSGGNKKDVKDKDVKEMDKPTLLDIGASKWIVNVVDKDSKDLTKYTVKNNREICSMNADKNKCASSNHCTWAHKRCRLALEQNKVIEFIGKVTEELVINSIKANEILKIENYFVSDIVDYGSFTQRTSQKIIKSSGITTSKLLNELFGTGNVPIIGKRRVTKVSSVNNKENLLHPMKKIGNFYIQDIIHSVNTLYRAFSNCYYWFRNSLYDDSYRNIGYYSVIQTDLSNYFKSNVIEWLLNVNNVELMKREMAKWLPNNISEFTNQIIIKIDNPLSYVVELYILNKIYKIPIAVYDNYNKIILIYDDGLIYDDKFQYINDKKIIGKYELNKDVINIQFNYYGSNTYPSSINVLYVV</sequence>
<name>A0A3G4ZW53_9VIRU</name>